<protein>
    <submittedName>
        <fullName evidence="3">Discoidin domain-containing protein</fullName>
    </submittedName>
</protein>
<organism evidence="3 4">
    <name type="scientific">Kibdelosporangium lantanae</name>
    <dbReference type="NCBI Taxonomy" id="1497396"/>
    <lineage>
        <taxon>Bacteria</taxon>
        <taxon>Bacillati</taxon>
        <taxon>Actinomycetota</taxon>
        <taxon>Actinomycetes</taxon>
        <taxon>Pseudonocardiales</taxon>
        <taxon>Pseudonocardiaceae</taxon>
        <taxon>Kibdelosporangium</taxon>
    </lineage>
</organism>
<dbReference type="Gene3D" id="2.60.120.260">
    <property type="entry name" value="Galactose-binding domain-like"/>
    <property type="match status" value="2"/>
</dbReference>
<feature type="domain" description="F5/8 type C" evidence="2">
    <location>
        <begin position="1"/>
        <end position="120"/>
    </location>
</feature>
<comment type="caution">
    <text evidence="3">The sequence shown here is derived from an EMBL/GenBank/DDBJ whole genome shotgun (WGS) entry which is preliminary data.</text>
</comment>
<feature type="non-terminal residue" evidence="3">
    <location>
        <position position="176"/>
    </location>
</feature>
<gene>
    <name evidence="3" type="ORF">ACFQ1S_45915</name>
</gene>
<sequence>PATASSTENASTPASAAVDGNTGTRWSSAFSDPQWIQVDLGQNYDLNHVTLTWEAAGSKAYTVQTSTNASSWNTIYTNNNSTGGIQDISTSGTARYIRVNSTARLSQWGNSLYEIAAYGPTSGGGPDPTLLSQGHPATASSTENASTPASAAVDGNTGTRWSSAFSDPQWIQVDLG</sequence>
<feature type="region of interest" description="Disordered" evidence="1">
    <location>
        <begin position="1"/>
        <end position="22"/>
    </location>
</feature>
<feature type="region of interest" description="Disordered" evidence="1">
    <location>
        <begin position="124"/>
        <end position="163"/>
    </location>
</feature>
<dbReference type="InterPro" id="IPR000421">
    <property type="entry name" value="FA58C"/>
</dbReference>
<reference evidence="4" key="1">
    <citation type="journal article" date="2019" name="Int. J. Syst. Evol. Microbiol.">
        <title>The Global Catalogue of Microorganisms (GCM) 10K type strain sequencing project: providing services to taxonomists for standard genome sequencing and annotation.</title>
        <authorList>
            <consortium name="The Broad Institute Genomics Platform"/>
            <consortium name="The Broad Institute Genome Sequencing Center for Infectious Disease"/>
            <person name="Wu L."/>
            <person name="Ma J."/>
        </authorList>
    </citation>
    <scope>NUCLEOTIDE SEQUENCE [LARGE SCALE GENOMIC DNA]</scope>
    <source>
        <strain evidence="4">JCM 31486</strain>
    </source>
</reference>
<evidence type="ECO:0000256" key="1">
    <source>
        <dbReference type="SAM" id="MobiDB-lite"/>
    </source>
</evidence>
<evidence type="ECO:0000259" key="2">
    <source>
        <dbReference type="PROSITE" id="PS50022"/>
    </source>
</evidence>
<dbReference type="Proteomes" id="UP001597045">
    <property type="component" value="Unassembled WGS sequence"/>
</dbReference>
<feature type="compositionally biased region" description="Polar residues" evidence="1">
    <location>
        <begin position="138"/>
        <end position="149"/>
    </location>
</feature>
<dbReference type="InterPro" id="IPR008979">
    <property type="entry name" value="Galactose-bd-like_sf"/>
</dbReference>
<dbReference type="InterPro" id="IPR051941">
    <property type="entry name" value="BG_Antigen-Binding_Lectin"/>
</dbReference>
<feature type="non-terminal residue" evidence="3">
    <location>
        <position position="1"/>
    </location>
</feature>
<dbReference type="PANTHER" id="PTHR45713">
    <property type="entry name" value="FTP DOMAIN-CONTAINING PROTEIN"/>
    <property type="match status" value="1"/>
</dbReference>
<evidence type="ECO:0000313" key="4">
    <source>
        <dbReference type="Proteomes" id="UP001597045"/>
    </source>
</evidence>
<dbReference type="SUPFAM" id="SSF49785">
    <property type="entry name" value="Galactose-binding domain-like"/>
    <property type="match status" value="2"/>
</dbReference>
<accession>A0ABW3MP92</accession>
<dbReference type="PROSITE" id="PS50022">
    <property type="entry name" value="FA58C_3"/>
    <property type="match status" value="2"/>
</dbReference>
<dbReference type="EMBL" id="JBHTIS010004396">
    <property type="protein sequence ID" value="MFD1052410.1"/>
    <property type="molecule type" value="Genomic_DNA"/>
</dbReference>
<feature type="domain" description="F5/8 type C" evidence="2">
    <location>
        <begin position="123"/>
        <end position="176"/>
    </location>
</feature>
<dbReference type="Pfam" id="PF00754">
    <property type="entry name" value="F5_F8_type_C"/>
    <property type="match status" value="2"/>
</dbReference>
<dbReference type="PANTHER" id="PTHR45713:SF6">
    <property type="entry name" value="F5_8 TYPE C DOMAIN-CONTAINING PROTEIN"/>
    <property type="match status" value="1"/>
</dbReference>
<name>A0ABW3MP92_9PSEU</name>
<proteinExistence type="predicted"/>
<keyword evidence="4" id="KW-1185">Reference proteome</keyword>
<feature type="compositionally biased region" description="Polar residues" evidence="1">
    <location>
        <begin position="1"/>
        <end position="14"/>
    </location>
</feature>
<evidence type="ECO:0000313" key="3">
    <source>
        <dbReference type="EMBL" id="MFD1052410.1"/>
    </source>
</evidence>